<name>A0A2U1JJ98_9FLAO</name>
<organism evidence="2 3">
    <name type="scientific">Flavobacterium psychrotolerans</name>
    <dbReference type="NCBI Taxonomy" id="2169410"/>
    <lineage>
        <taxon>Bacteria</taxon>
        <taxon>Pseudomonadati</taxon>
        <taxon>Bacteroidota</taxon>
        <taxon>Flavobacteriia</taxon>
        <taxon>Flavobacteriales</taxon>
        <taxon>Flavobacteriaceae</taxon>
        <taxon>Flavobacterium</taxon>
    </lineage>
</organism>
<feature type="transmembrane region" description="Helical" evidence="1">
    <location>
        <begin position="21"/>
        <end position="51"/>
    </location>
</feature>
<evidence type="ECO:0000313" key="2">
    <source>
        <dbReference type="EMBL" id="PWA05250.1"/>
    </source>
</evidence>
<dbReference type="EMBL" id="QCZI01000008">
    <property type="protein sequence ID" value="PWA05250.1"/>
    <property type="molecule type" value="Genomic_DNA"/>
</dbReference>
<proteinExistence type="predicted"/>
<dbReference type="InterPro" id="IPR043742">
    <property type="entry name" value="DUF5687"/>
</dbReference>
<dbReference type="Proteomes" id="UP000245449">
    <property type="component" value="Unassembled WGS sequence"/>
</dbReference>
<feature type="transmembrane region" description="Helical" evidence="1">
    <location>
        <begin position="417"/>
        <end position="436"/>
    </location>
</feature>
<feature type="transmembrane region" description="Helical" evidence="1">
    <location>
        <begin position="373"/>
        <end position="396"/>
    </location>
</feature>
<protein>
    <submittedName>
        <fullName evidence="2">Uncharacterized protein</fullName>
    </submittedName>
</protein>
<feature type="transmembrane region" description="Helical" evidence="1">
    <location>
        <begin position="141"/>
        <end position="160"/>
    </location>
</feature>
<keyword evidence="1" id="KW-0812">Transmembrane</keyword>
<feature type="transmembrane region" description="Helical" evidence="1">
    <location>
        <begin position="63"/>
        <end position="81"/>
    </location>
</feature>
<keyword evidence="3" id="KW-1185">Reference proteome</keyword>
<gene>
    <name evidence="2" type="ORF">DB895_08100</name>
</gene>
<reference evidence="2 3" key="1">
    <citation type="submission" date="2018-04" db="EMBL/GenBank/DDBJ databases">
        <title>Flavobacterium sp. nov., isolated from glacier ice.</title>
        <authorList>
            <person name="Liu Q."/>
            <person name="Xin Y.-H."/>
        </authorList>
    </citation>
    <scope>NUCLEOTIDE SEQUENCE [LARGE SCALE GENOMIC DNA]</scope>
    <source>
        <strain evidence="2 3">RB1R5</strain>
    </source>
</reference>
<feature type="transmembrane region" description="Helical" evidence="1">
    <location>
        <begin position="167"/>
        <end position="185"/>
    </location>
</feature>
<comment type="caution">
    <text evidence="2">The sequence shown here is derived from an EMBL/GenBank/DDBJ whole genome shotgun (WGS) entry which is preliminary data.</text>
</comment>
<feature type="transmembrane region" description="Helical" evidence="1">
    <location>
        <begin position="304"/>
        <end position="327"/>
    </location>
</feature>
<accession>A0A2U1JJ98</accession>
<evidence type="ECO:0000256" key="1">
    <source>
        <dbReference type="SAM" id="Phobius"/>
    </source>
</evidence>
<feature type="transmembrane region" description="Helical" evidence="1">
    <location>
        <begin position="442"/>
        <end position="462"/>
    </location>
</feature>
<dbReference type="OrthoDB" id="1014144at2"/>
<keyword evidence="1" id="KW-1133">Transmembrane helix</keyword>
<dbReference type="RefSeq" id="WP_116724855.1">
    <property type="nucleotide sequence ID" value="NZ_QCZI01000008.1"/>
</dbReference>
<sequence length="490" mass="55552">MVKKFLILEWKSFTRSASFAANLAIKILMIFGAVYFAVVFVALGSSAYYLIKENGYPNPLLIVNKYVFYWFFGHLFVRYMMQTIPVMNIRPLMVLPIKKSTLVHFILGKTSISFFNILHAFFFIPFSIVLLLNGYDVLGVITWHLGMMALVFASNFLNVLANKQDKILLLAAAVVIGLIASQYFKVFDITSYTQVFFDALYETKIMVVVPILVLAGLYFFAYRYFINNMYFDEKIVAKQETVSAKEYAWLNKYGTLGAFLKNDIKLITRNKRSKKTVLAAFFFLFYGLLFLRQDMPHAGNVMQIFAGIFVSGGFLLNFGQFVPSWDSGHYKLLMSQNITYKDYLTSKWWLMVIATVISTVLASFYLYFGWETYMAIVVGAIYNIGVNSHLVLWGGAYVKTPIDLNAANNSFGNKQGFNVQTMLLSIPKLLVPIGLFAFGDYLFAPIAGFALVSLAGILGFAFRNKVFAIIAKTYKTEKYKTIAAYAQNNA</sequence>
<feature type="transmembrane region" description="Helical" evidence="1">
    <location>
        <begin position="276"/>
        <end position="292"/>
    </location>
</feature>
<dbReference type="Pfam" id="PF18940">
    <property type="entry name" value="DUF5687"/>
    <property type="match status" value="1"/>
</dbReference>
<keyword evidence="1" id="KW-0472">Membrane</keyword>
<feature type="transmembrane region" description="Helical" evidence="1">
    <location>
        <begin position="348"/>
        <end position="367"/>
    </location>
</feature>
<evidence type="ECO:0000313" key="3">
    <source>
        <dbReference type="Proteomes" id="UP000245449"/>
    </source>
</evidence>
<feature type="transmembrane region" description="Helical" evidence="1">
    <location>
        <begin position="102"/>
        <end position="135"/>
    </location>
</feature>
<feature type="transmembrane region" description="Helical" evidence="1">
    <location>
        <begin position="205"/>
        <end position="225"/>
    </location>
</feature>
<dbReference type="AlphaFoldDB" id="A0A2U1JJ98"/>